<comment type="similarity">
    <text evidence="2 11">Belongs to the TonB-dependent receptor family.</text>
</comment>
<dbReference type="InterPro" id="IPR010917">
    <property type="entry name" value="TonB_rcpt_CS"/>
</dbReference>
<dbReference type="PANTHER" id="PTHR30069:SF49">
    <property type="entry name" value="OUTER MEMBRANE PROTEIN C"/>
    <property type="match status" value="1"/>
</dbReference>
<dbReference type="PANTHER" id="PTHR30069">
    <property type="entry name" value="TONB-DEPENDENT OUTER MEMBRANE RECEPTOR"/>
    <property type="match status" value="1"/>
</dbReference>
<dbReference type="InterPro" id="IPR039426">
    <property type="entry name" value="TonB-dep_rcpt-like"/>
</dbReference>
<dbReference type="InterPro" id="IPR036942">
    <property type="entry name" value="Beta-barrel_TonB_sf"/>
</dbReference>
<dbReference type="InterPro" id="IPR000531">
    <property type="entry name" value="Beta-barrel_TonB"/>
</dbReference>
<name>A0ABS8XA08_9BURK</name>
<dbReference type="RefSeq" id="WP_233391874.1">
    <property type="nucleotide sequence ID" value="NZ_JAJTWT010000004.1"/>
</dbReference>
<keyword evidence="7 11" id="KW-0798">TonB box</keyword>
<protein>
    <submittedName>
        <fullName evidence="15">TonB-dependent receptor</fullName>
    </submittedName>
</protein>
<dbReference type="PROSITE" id="PS01156">
    <property type="entry name" value="TONB_DEPENDENT_REC_2"/>
    <property type="match status" value="1"/>
</dbReference>
<feature type="domain" description="TonB-dependent receptor-like beta-barrel" evidence="13">
    <location>
        <begin position="274"/>
        <end position="695"/>
    </location>
</feature>
<keyword evidence="6 12" id="KW-0732">Signal</keyword>
<keyword evidence="8 11" id="KW-0472">Membrane</keyword>
<keyword evidence="9 15" id="KW-0675">Receptor</keyword>
<evidence type="ECO:0000313" key="16">
    <source>
        <dbReference type="Proteomes" id="UP001201463"/>
    </source>
</evidence>
<feature type="chain" id="PRO_5047095792" evidence="12">
    <location>
        <begin position="23"/>
        <end position="741"/>
    </location>
</feature>
<evidence type="ECO:0000259" key="14">
    <source>
        <dbReference type="Pfam" id="PF07715"/>
    </source>
</evidence>
<dbReference type="EMBL" id="JAJTWT010000004">
    <property type="protein sequence ID" value="MCE4537731.1"/>
    <property type="molecule type" value="Genomic_DNA"/>
</dbReference>
<dbReference type="Proteomes" id="UP001201463">
    <property type="component" value="Unassembled WGS sequence"/>
</dbReference>
<feature type="domain" description="TonB-dependent receptor plug" evidence="14">
    <location>
        <begin position="66"/>
        <end position="156"/>
    </location>
</feature>
<dbReference type="SUPFAM" id="SSF56935">
    <property type="entry name" value="Porins"/>
    <property type="match status" value="1"/>
</dbReference>
<organism evidence="15 16">
    <name type="scientific">Pelomonas caseinilytica</name>
    <dbReference type="NCBI Taxonomy" id="2906763"/>
    <lineage>
        <taxon>Bacteria</taxon>
        <taxon>Pseudomonadati</taxon>
        <taxon>Pseudomonadota</taxon>
        <taxon>Betaproteobacteria</taxon>
        <taxon>Burkholderiales</taxon>
        <taxon>Sphaerotilaceae</taxon>
        <taxon>Roseateles</taxon>
    </lineage>
</organism>
<accession>A0ABS8XA08</accession>
<sequence>MRRPLRLLAAAGLALAALRVLAQATPEAPPAAASAPQPLPRQVVTGTAREDGLFAARASAAQLARSRSATGDSARLLQDLPGVSLYGAGGVSSLPAVHGLADDRLRTQVDGMDLVAACPNHMNPALSYIDPAAVGSVKVYAGISPVSVGGDSIGGTVQIEAAVPEFAAEGEGPLVHGRWSGFWRSNGRAHGSNASATFATEQLSVSLAAATSRQRNFHAGGAFKPAAPGSETGPVIPGDEVASSAYQARNEEVRLAWREARHLVQLSFGHQRIGFEGFPNQRMDMTDNLGRQAHLRYTGRFDWGRLQGRLWQQKVHHAMDMGPDRYFYGFGMPMLTEATTRGMQAQADIDVGESDTLRLGAERQTYVLYDWWPPVGGSMGPNAFWNVDDGRRLRSGAFAEWEAHWGGAWTTLAGVRGDRVVTDAATVQGYDNGLGAIWGNEAAAFNALHHRRGDNLLDLALTARYQPDARQSYELGIARKGHAPNLYQRYPWSTQPMAALMNNFVGDGNGYVGNGTLRPETAHTLGLNAAWRDAAGEDWELKAAAYLTRVRDFMDARRCDFGQCGAANATAATGFLLLQYANAPARLYGLDLSGHRRLAHGEGGEWSAAFVLAVVRGRNRATGDGLYNLMPDNLKLALTHKLGGWTGSLELQGVAAKQRISRVRNEMATPGYALAHLRASYEWRQARIDLAIENLLDRLHASPLGGAYLGQGRSMTSAGIPWGTVVPGAGRSFNTSVSLWF</sequence>
<comment type="subcellular location">
    <subcellularLocation>
        <location evidence="1">Cell outer membrane</location>
        <topology evidence="1">Multi-pass membrane protein</topology>
    </subcellularLocation>
</comment>
<evidence type="ECO:0000256" key="1">
    <source>
        <dbReference type="ARBA" id="ARBA00004571"/>
    </source>
</evidence>
<evidence type="ECO:0000256" key="4">
    <source>
        <dbReference type="ARBA" id="ARBA00022452"/>
    </source>
</evidence>
<dbReference type="Gene3D" id="2.170.130.10">
    <property type="entry name" value="TonB-dependent receptor, plug domain"/>
    <property type="match status" value="1"/>
</dbReference>
<dbReference type="InterPro" id="IPR037066">
    <property type="entry name" value="Plug_dom_sf"/>
</dbReference>
<comment type="caution">
    <text evidence="15">The sequence shown here is derived from an EMBL/GenBank/DDBJ whole genome shotgun (WGS) entry which is preliminary data.</text>
</comment>
<evidence type="ECO:0000256" key="5">
    <source>
        <dbReference type="ARBA" id="ARBA00022692"/>
    </source>
</evidence>
<keyword evidence="4" id="KW-1134">Transmembrane beta strand</keyword>
<feature type="signal peptide" evidence="12">
    <location>
        <begin position="1"/>
        <end position="22"/>
    </location>
</feature>
<gene>
    <name evidence="15" type="ORF">LXT12_10770</name>
</gene>
<evidence type="ECO:0000256" key="8">
    <source>
        <dbReference type="ARBA" id="ARBA00023136"/>
    </source>
</evidence>
<evidence type="ECO:0000256" key="6">
    <source>
        <dbReference type="ARBA" id="ARBA00022729"/>
    </source>
</evidence>
<evidence type="ECO:0000256" key="12">
    <source>
        <dbReference type="SAM" id="SignalP"/>
    </source>
</evidence>
<keyword evidence="10" id="KW-0998">Cell outer membrane</keyword>
<dbReference type="Gene3D" id="2.40.170.20">
    <property type="entry name" value="TonB-dependent receptor, beta-barrel domain"/>
    <property type="match status" value="1"/>
</dbReference>
<evidence type="ECO:0000256" key="9">
    <source>
        <dbReference type="ARBA" id="ARBA00023170"/>
    </source>
</evidence>
<evidence type="ECO:0000313" key="15">
    <source>
        <dbReference type="EMBL" id="MCE4537731.1"/>
    </source>
</evidence>
<keyword evidence="5" id="KW-0812">Transmembrane</keyword>
<keyword evidence="16" id="KW-1185">Reference proteome</keyword>
<reference evidence="15 16" key="1">
    <citation type="submission" date="2021-12" db="EMBL/GenBank/DDBJ databases">
        <title>Genome seq of p7.</title>
        <authorList>
            <person name="Seo T."/>
        </authorList>
    </citation>
    <scope>NUCLEOTIDE SEQUENCE [LARGE SCALE GENOMIC DNA]</scope>
    <source>
        <strain evidence="15 16">P7</strain>
    </source>
</reference>
<proteinExistence type="inferred from homology"/>
<keyword evidence="3" id="KW-0813">Transport</keyword>
<dbReference type="Pfam" id="PF00593">
    <property type="entry name" value="TonB_dep_Rec_b-barrel"/>
    <property type="match status" value="1"/>
</dbReference>
<evidence type="ECO:0000259" key="13">
    <source>
        <dbReference type="Pfam" id="PF00593"/>
    </source>
</evidence>
<evidence type="ECO:0000256" key="3">
    <source>
        <dbReference type="ARBA" id="ARBA00022448"/>
    </source>
</evidence>
<evidence type="ECO:0000256" key="2">
    <source>
        <dbReference type="ARBA" id="ARBA00009810"/>
    </source>
</evidence>
<dbReference type="InterPro" id="IPR012910">
    <property type="entry name" value="Plug_dom"/>
</dbReference>
<evidence type="ECO:0000256" key="7">
    <source>
        <dbReference type="ARBA" id="ARBA00023077"/>
    </source>
</evidence>
<evidence type="ECO:0000256" key="10">
    <source>
        <dbReference type="ARBA" id="ARBA00023237"/>
    </source>
</evidence>
<dbReference type="Pfam" id="PF07715">
    <property type="entry name" value="Plug"/>
    <property type="match status" value="1"/>
</dbReference>
<evidence type="ECO:0000256" key="11">
    <source>
        <dbReference type="RuleBase" id="RU003357"/>
    </source>
</evidence>